<sequence>MILEERIVLRTREQAAEFAEWLKQEGCRPKINEIFSSSIEVLAKGTFDTINKWCEYMSGQDEDKREMYQLIKENNQNYIDIISMIIDNSRTSGLLYTHDDLKASTIATLIRYHDLHQTEIPFEIPQYSSDIFNKKIFERYQLSVIHAILADEGYVEETEEGYILATDKKIGDMITKTGVNVIADMPIPEFTGIEIVPGFLPEMQYEVSFSMPAYINVYPQQLEDVLSELGTEPDDIREYLNDYATKRNIVTILLKMTENKGTVRNEDLKEAFEEFWDTQTEEEGCKSKVSISSELLEKFAAELKRAGYISIKNNRITPASKKGRRWRIPMV</sequence>
<evidence type="ECO:0000313" key="2">
    <source>
        <dbReference type="Proteomes" id="UP001060368"/>
    </source>
</evidence>
<evidence type="ECO:0000313" key="1">
    <source>
        <dbReference type="EMBL" id="UUX93207.1"/>
    </source>
</evidence>
<protein>
    <submittedName>
        <fullName evidence="1">Uncharacterized protein</fullName>
    </submittedName>
</protein>
<reference evidence="1" key="1">
    <citation type="submission" date="2022-04" db="EMBL/GenBank/DDBJ databases">
        <title>Complete genome of Methanoplanus endosymbiosus DSM 3599.</title>
        <authorList>
            <person name="Chen S.-C."/>
            <person name="You Y.-T."/>
            <person name="Zhou Y.-Z."/>
            <person name="Lai M.-C."/>
        </authorList>
    </citation>
    <scope>NUCLEOTIDE SEQUENCE</scope>
    <source>
        <strain evidence="1">DSM 3599</strain>
    </source>
</reference>
<keyword evidence="2" id="KW-1185">Reference proteome</keyword>
<dbReference type="AlphaFoldDB" id="A0A9E7THL9"/>
<dbReference type="Proteomes" id="UP001060368">
    <property type="component" value="Chromosome"/>
</dbReference>
<dbReference type="EMBL" id="CP096115">
    <property type="protein sequence ID" value="UUX93207.1"/>
    <property type="molecule type" value="Genomic_DNA"/>
</dbReference>
<name>A0A9E7THL9_9EURY</name>
<organism evidence="1 2">
    <name type="scientific">Methanoplanus endosymbiosus</name>
    <dbReference type="NCBI Taxonomy" id="33865"/>
    <lineage>
        <taxon>Archaea</taxon>
        <taxon>Methanobacteriati</taxon>
        <taxon>Methanobacteriota</taxon>
        <taxon>Stenosarchaea group</taxon>
        <taxon>Methanomicrobia</taxon>
        <taxon>Methanomicrobiales</taxon>
        <taxon>Methanomicrobiaceae</taxon>
        <taxon>Methanoplanus</taxon>
    </lineage>
</organism>
<accession>A0A9E7THL9</accession>
<dbReference type="RefSeq" id="WP_257743347.1">
    <property type="nucleotide sequence ID" value="NZ_CP096115.1"/>
</dbReference>
<dbReference type="KEGG" id="mend:L6E24_03535"/>
<dbReference type="GeneID" id="74306736"/>
<proteinExistence type="predicted"/>
<gene>
    <name evidence="1" type="ORF">L6E24_03535</name>
</gene>